<evidence type="ECO:0000256" key="1">
    <source>
        <dbReference type="ARBA" id="ARBA00022723"/>
    </source>
</evidence>
<reference evidence="10" key="1">
    <citation type="journal article" date="2021" name="New Phytol.">
        <title>Evolutionary innovations through gain and loss of genes in the ectomycorrhizal Boletales.</title>
        <authorList>
            <person name="Wu G."/>
            <person name="Miyauchi S."/>
            <person name="Morin E."/>
            <person name="Kuo A."/>
            <person name="Drula E."/>
            <person name="Varga T."/>
            <person name="Kohler A."/>
            <person name="Feng B."/>
            <person name="Cao Y."/>
            <person name="Lipzen A."/>
            <person name="Daum C."/>
            <person name="Hundley H."/>
            <person name="Pangilinan J."/>
            <person name="Johnson J."/>
            <person name="Barry K."/>
            <person name="LaButti K."/>
            <person name="Ng V."/>
            <person name="Ahrendt S."/>
            <person name="Min B."/>
            <person name="Choi I.G."/>
            <person name="Park H."/>
            <person name="Plett J.M."/>
            <person name="Magnuson J."/>
            <person name="Spatafora J.W."/>
            <person name="Nagy L.G."/>
            <person name="Henrissat B."/>
            <person name="Grigoriev I.V."/>
            <person name="Yang Z.L."/>
            <person name="Xu J."/>
            <person name="Martin F.M."/>
        </authorList>
    </citation>
    <scope>NUCLEOTIDE SEQUENCE</scope>
    <source>
        <strain evidence="10">KKN 215</strain>
    </source>
</reference>
<dbReference type="PROSITE" id="PS50865">
    <property type="entry name" value="ZF_MYND_2"/>
    <property type="match status" value="1"/>
</dbReference>
<name>A0A8K0UJB3_9AGAR</name>
<dbReference type="Gene3D" id="6.10.140.2220">
    <property type="match status" value="1"/>
</dbReference>
<dbReference type="AlphaFoldDB" id="A0A8K0UJB3"/>
<dbReference type="OrthoDB" id="194358at2759"/>
<evidence type="ECO:0000256" key="4">
    <source>
        <dbReference type="ARBA" id="ARBA00022833"/>
    </source>
</evidence>
<keyword evidence="1" id="KW-0479">Metal-binding</keyword>
<evidence type="ECO:0000256" key="7">
    <source>
        <dbReference type="PROSITE-ProRule" id="PRU00134"/>
    </source>
</evidence>
<dbReference type="SUPFAM" id="SSF144232">
    <property type="entry name" value="HIT/MYND zinc finger-like"/>
    <property type="match status" value="1"/>
</dbReference>
<dbReference type="Proteomes" id="UP000813824">
    <property type="component" value="Unassembled WGS sequence"/>
</dbReference>
<dbReference type="PANTHER" id="PTHR24173">
    <property type="entry name" value="ANKYRIN REPEAT CONTAINING"/>
    <property type="match status" value="1"/>
</dbReference>
<proteinExistence type="predicted"/>
<keyword evidence="4" id="KW-0862">Zinc</keyword>
<dbReference type="InterPro" id="IPR036770">
    <property type="entry name" value="Ankyrin_rpt-contain_sf"/>
</dbReference>
<feature type="region of interest" description="Disordered" evidence="8">
    <location>
        <begin position="311"/>
        <end position="334"/>
    </location>
</feature>
<gene>
    <name evidence="10" type="ORF">BXZ70DRAFT_438743</name>
</gene>
<dbReference type="Gene3D" id="1.25.40.20">
    <property type="entry name" value="Ankyrin repeat-containing domain"/>
    <property type="match status" value="1"/>
</dbReference>
<evidence type="ECO:0000256" key="2">
    <source>
        <dbReference type="ARBA" id="ARBA00022737"/>
    </source>
</evidence>
<sequence length="426" mass="46725">MAHLILGNEDPSQPTDGGYVVTPEMRRIMATEGYISLQQGSQRLRNLYQDNAKNFDVNRFSPLALACFCGRAGEVKAAMELGWSPDLNAAETPYKLGYCALVILGAQRIHSGPPGTDHTELLKYLLRSGAPPDVEDIAGYTALNHATMNYGSKVDLARILLENGANPNHRTRYGAVPILDSMQSAQIECIELLMEFGADLDIPDADGVLPSQFFVGAGPKIAAVVSKWLRKRSGEDAPLDEKKCKTCGKTEGSLKQCGKCHIVKYCSAECQRQDWRTHKQTCRPFGHTNTVTLKPSYNTYGNLIPTSDFTRRAMGIPTEPTPERNTRGSHAPKTSAYPKSVIIKVQVPYAGPGITAVSTGDLLIYTKKRDFVCTIEYNNNRDGHRRVSEVVRDKGLGGAKAYFAAELKSKDELVVKVDEVLAAQPF</sequence>
<protein>
    <submittedName>
        <fullName evidence="10">Ankyrin repeat-containing domain protein</fullName>
    </submittedName>
</protein>
<evidence type="ECO:0000256" key="5">
    <source>
        <dbReference type="ARBA" id="ARBA00023043"/>
    </source>
</evidence>
<evidence type="ECO:0000313" key="10">
    <source>
        <dbReference type="EMBL" id="KAH8093086.1"/>
    </source>
</evidence>
<dbReference type="EMBL" id="JAEVFJ010000030">
    <property type="protein sequence ID" value="KAH8093086.1"/>
    <property type="molecule type" value="Genomic_DNA"/>
</dbReference>
<evidence type="ECO:0000313" key="11">
    <source>
        <dbReference type="Proteomes" id="UP000813824"/>
    </source>
</evidence>
<evidence type="ECO:0000256" key="8">
    <source>
        <dbReference type="SAM" id="MobiDB-lite"/>
    </source>
</evidence>
<organism evidence="10 11">
    <name type="scientific">Cristinia sonorae</name>
    <dbReference type="NCBI Taxonomy" id="1940300"/>
    <lineage>
        <taxon>Eukaryota</taxon>
        <taxon>Fungi</taxon>
        <taxon>Dikarya</taxon>
        <taxon>Basidiomycota</taxon>
        <taxon>Agaricomycotina</taxon>
        <taxon>Agaricomycetes</taxon>
        <taxon>Agaricomycetidae</taxon>
        <taxon>Agaricales</taxon>
        <taxon>Pleurotineae</taxon>
        <taxon>Stephanosporaceae</taxon>
        <taxon>Cristinia</taxon>
    </lineage>
</organism>
<feature type="repeat" description="ANK" evidence="6">
    <location>
        <begin position="138"/>
        <end position="172"/>
    </location>
</feature>
<dbReference type="Pfam" id="PF01753">
    <property type="entry name" value="zf-MYND"/>
    <property type="match status" value="1"/>
</dbReference>
<dbReference type="SUPFAM" id="SSF48403">
    <property type="entry name" value="Ankyrin repeat"/>
    <property type="match status" value="1"/>
</dbReference>
<keyword evidence="5 6" id="KW-0040">ANK repeat</keyword>
<dbReference type="PANTHER" id="PTHR24173:SF74">
    <property type="entry name" value="ANKYRIN REPEAT DOMAIN-CONTAINING PROTEIN 16"/>
    <property type="match status" value="1"/>
</dbReference>
<comment type="caution">
    <text evidence="10">The sequence shown here is derived from an EMBL/GenBank/DDBJ whole genome shotgun (WGS) entry which is preliminary data.</text>
</comment>
<keyword evidence="11" id="KW-1185">Reference proteome</keyword>
<dbReference type="InterPro" id="IPR002110">
    <property type="entry name" value="Ankyrin_rpt"/>
</dbReference>
<dbReference type="InterPro" id="IPR002893">
    <property type="entry name" value="Znf_MYND"/>
</dbReference>
<evidence type="ECO:0000259" key="9">
    <source>
        <dbReference type="PROSITE" id="PS50865"/>
    </source>
</evidence>
<keyword evidence="2" id="KW-0677">Repeat</keyword>
<dbReference type="PROSITE" id="PS50088">
    <property type="entry name" value="ANK_REPEAT"/>
    <property type="match status" value="2"/>
</dbReference>
<accession>A0A8K0UJB3</accession>
<dbReference type="PROSITE" id="PS01360">
    <property type="entry name" value="ZF_MYND_1"/>
    <property type="match status" value="1"/>
</dbReference>
<evidence type="ECO:0000256" key="6">
    <source>
        <dbReference type="PROSITE-ProRule" id="PRU00023"/>
    </source>
</evidence>
<evidence type="ECO:0000256" key="3">
    <source>
        <dbReference type="ARBA" id="ARBA00022771"/>
    </source>
</evidence>
<dbReference type="SMART" id="SM00248">
    <property type="entry name" value="ANK"/>
    <property type="match status" value="4"/>
</dbReference>
<dbReference type="Pfam" id="PF12796">
    <property type="entry name" value="Ank_2"/>
    <property type="match status" value="1"/>
</dbReference>
<dbReference type="GO" id="GO:0008270">
    <property type="term" value="F:zinc ion binding"/>
    <property type="evidence" value="ECO:0007669"/>
    <property type="project" value="UniProtKB-KW"/>
</dbReference>
<feature type="repeat" description="ANK" evidence="6">
    <location>
        <begin position="173"/>
        <end position="205"/>
    </location>
</feature>
<keyword evidence="3 7" id="KW-0863">Zinc-finger</keyword>
<feature type="domain" description="MYND-type" evidence="9">
    <location>
        <begin position="244"/>
        <end position="282"/>
    </location>
</feature>